<dbReference type="GO" id="GO:0010276">
    <property type="term" value="F:phytol kinase activity"/>
    <property type="evidence" value="ECO:0007669"/>
    <property type="project" value="UniProtKB-EC"/>
</dbReference>
<reference evidence="16" key="2">
    <citation type="journal article" date="2017" name="Nat. Plants">
        <title>The Aegilops tauschii genome reveals multiple impacts of transposons.</title>
        <authorList>
            <person name="Zhao G."/>
            <person name="Zou C."/>
            <person name="Li K."/>
            <person name="Wang K."/>
            <person name="Li T."/>
            <person name="Gao L."/>
            <person name="Zhang X."/>
            <person name="Wang H."/>
            <person name="Yang Z."/>
            <person name="Liu X."/>
            <person name="Jiang W."/>
            <person name="Mao L."/>
            <person name="Kong X."/>
            <person name="Jiao Y."/>
            <person name="Jia J."/>
        </authorList>
    </citation>
    <scope>NUCLEOTIDE SEQUENCE [LARGE SCALE GENOMIC DNA]</scope>
    <source>
        <strain evidence="16">cv. AL8/78</strain>
    </source>
</reference>
<protein>
    <recommendedName>
        <fullName evidence="12">phytol kinase</fullName>
        <ecNumber evidence="12">2.7.1.182</ecNumber>
    </recommendedName>
</protein>
<evidence type="ECO:0000256" key="9">
    <source>
        <dbReference type="ARBA" id="ARBA00022989"/>
    </source>
</evidence>
<evidence type="ECO:0000256" key="10">
    <source>
        <dbReference type="ARBA" id="ARBA00023136"/>
    </source>
</evidence>
<keyword evidence="9 14" id="KW-1133">Transmembrane helix</keyword>
<organism evidence="15 16">
    <name type="scientific">Aegilops tauschii subsp. strangulata</name>
    <name type="common">Goatgrass</name>
    <dbReference type="NCBI Taxonomy" id="200361"/>
    <lineage>
        <taxon>Eukaryota</taxon>
        <taxon>Viridiplantae</taxon>
        <taxon>Streptophyta</taxon>
        <taxon>Embryophyta</taxon>
        <taxon>Tracheophyta</taxon>
        <taxon>Spermatophyta</taxon>
        <taxon>Magnoliopsida</taxon>
        <taxon>Liliopsida</taxon>
        <taxon>Poales</taxon>
        <taxon>Poaceae</taxon>
        <taxon>BOP clade</taxon>
        <taxon>Pooideae</taxon>
        <taxon>Triticodae</taxon>
        <taxon>Triticeae</taxon>
        <taxon>Triticinae</taxon>
        <taxon>Aegilops</taxon>
    </lineage>
</organism>
<feature type="transmembrane region" description="Helical" evidence="14">
    <location>
        <begin position="129"/>
        <end position="145"/>
    </location>
</feature>
<keyword evidence="4" id="KW-0934">Plastid</keyword>
<reference evidence="15" key="5">
    <citation type="journal article" date="2021" name="G3 (Bethesda)">
        <title>Aegilops tauschii genome assembly Aet v5.0 features greater sequence contiguity and improved annotation.</title>
        <authorList>
            <person name="Wang L."/>
            <person name="Zhu T."/>
            <person name="Rodriguez J.C."/>
            <person name="Deal K.R."/>
            <person name="Dubcovsky J."/>
            <person name="McGuire P.E."/>
            <person name="Lux T."/>
            <person name="Spannagl M."/>
            <person name="Mayer K.F.X."/>
            <person name="Baldrich P."/>
            <person name="Meyers B.C."/>
            <person name="Huo N."/>
            <person name="Gu Y.Q."/>
            <person name="Zhou H."/>
            <person name="Devos K.M."/>
            <person name="Bennetzen J.L."/>
            <person name="Unver T."/>
            <person name="Budak H."/>
            <person name="Gulick P.J."/>
            <person name="Galiba G."/>
            <person name="Kalapos B."/>
            <person name="Nelson D.R."/>
            <person name="Li P."/>
            <person name="You F.M."/>
            <person name="Luo M.C."/>
            <person name="Dvorak J."/>
        </authorList>
    </citation>
    <scope>NUCLEOTIDE SEQUENCE [LARGE SCALE GENOMIC DNA]</scope>
    <source>
        <strain evidence="15">cv. AL8/78</strain>
    </source>
</reference>
<dbReference type="GO" id="GO:0010189">
    <property type="term" value="P:vitamin E biosynthetic process"/>
    <property type="evidence" value="ECO:0007669"/>
    <property type="project" value="TreeGrafter"/>
</dbReference>
<evidence type="ECO:0000256" key="1">
    <source>
        <dbReference type="ARBA" id="ARBA00004508"/>
    </source>
</evidence>
<comment type="subcellular location">
    <subcellularLocation>
        <location evidence="1">Plastid</location>
        <location evidence="1">Chloroplast membrane</location>
        <topology evidence="1">Multi-pass membrane protein</topology>
    </subcellularLocation>
</comment>
<keyword evidence="3" id="KW-0150">Chloroplast</keyword>
<keyword evidence="6 14" id="KW-0812">Transmembrane</keyword>
<dbReference type="Gramene" id="AET2Gv21196400.2">
    <property type="protein sequence ID" value="AET2Gv21196400.2"/>
    <property type="gene ID" value="AET2Gv21196400"/>
</dbReference>
<evidence type="ECO:0000256" key="7">
    <source>
        <dbReference type="ARBA" id="ARBA00022777"/>
    </source>
</evidence>
<feature type="transmembrane region" description="Helical" evidence="14">
    <location>
        <begin position="311"/>
        <end position="330"/>
    </location>
</feature>
<evidence type="ECO:0000256" key="12">
    <source>
        <dbReference type="ARBA" id="ARBA00039024"/>
    </source>
</evidence>
<feature type="transmembrane region" description="Helical" evidence="14">
    <location>
        <begin position="192"/>
        <end position="211"/>
    </location>
</feature>
<dbReference type="PANTHER" id="PTHR32523">
    <property type="entry name" value="PHYTOL KINASE 1, CHLOROPLASTIC"/>
    <property type="match status" value="1"/>
</dbReference>
<evidence type="ECO:0000256" key="2">
    <source>
        <dbReference type="ARBA" id="ARBA00010794"/>
    </source>
</evidence>
<evidence type="ECO:0000256" key="3">
    <source>
        <dbReference type="ARBA" id="ARBA00022528"/>
    </source>
</evidence>
<accession>A0A453DDH4</accession>
<evidence type="ECO:0000256" key="4">
    <source>
        <dbReference type="ARBA" id="ARBA00022640"/>
    </source>
</evidence>
<evidence type="ECO:0000256" key="14">
    <source>
        <dbReference type="SAM" id="Phobius"/>
    </source>
</evidence>
<name>A0A453DDH4_AEGTS</name>
<evidence type="ECO:0000256" key="13">
    <source>
        <dbReference type="ARBA" id="ARBA00048889"/>
    </source>
</evidence>
<comment type="similarity">
    <text evidence="2">Belongs to the polyprenol kinase family.</text>
</comment>
<evidence type="ECO:0000256" key="6">
    <source>
        <dbReference type="ARBA" id="ARBA00022692"/>
    </source>
</evidence>
<dbReference type="STRING" id="200361.A0A453DDH4"/>
<keyword evidence="5" id="KW-0808">Transferase</keyword>
<keyword evidence="8" id="KW-0809">Transit peptide</keyword>
<feature type="transmembrane region" description="Helical" evidence="14">
    <location>
        <begin position="286"/>
        <end position="305"/>
    </location>
</feature>
<reference evidence="15" key="3">
    <citation type="journal article" date="2017" name="Nature">
        <title>Genome sequence of the progenitor of the wheat D genome Aegilops tauschii.</title>
        <authorList>
            <person name="Luo M.C."/>
            <person name="Gu Y.Q."/>
            <person name="Puiu D."/>
            <person name="Wang H."/>
            <person name="Twardziok S.O."/>
            <person name="Deal K.R."/>
            <person name="Huo N."/>
            <person name="Zhu T."/>
            <person name="Wang L."/>
            <person name="Wang Y."/>
            <person name="McGuire P.E."/>
            <person name="Liu S."/>
            <person name="Long H."/>
            <person name="Ramasamy R.K."/>
            <person name="Rodriguez J.C."/>
            <person name="Van S.L."/>
            <person name="Yuan L."/>
            <person name="Wang Z."/>
            <person name="Xia Z."/>
            <person name="Xiao L."/>
            <person name="Anderson O.D."/>
            <person name="Ouyang S."/>
            <person name="Liang Y."/>
            <person name="Zimin A.V."/>
            <person name="Pertea G."/>
            <person name="Qi P."/>
            <person name="Bennetzen J.L."/>
            <person name="Dai X."/>
            <person name="Dawson M.W."/>
            <person name="Muller H.G."/>
            <person name="Kugler K."/>
            <person name="Rivarola-Duarte L."/>
            <person name="Spannagl M."/>
            <person name="Mayer K.F.X."/>
            <person name="Lu F.H."/>
            <person name="Bevan M.W."/>
            <person name="Leroy P."/>
            <person name="Li P."/>
            <person name="You F.M."/>
            <person name="Sun Q."/>
            <person name="Liu Z."/>
            <person name="Lyons E."/>
            <person name="Wicker T."/>
            <person name="Salzberg S.L."/>
            <person name="Devos K.M."/>
            <person name="Dvorak J."/>
        </authorList>
    </citation>
    <scope>NUCLEOTIDE SEQUENCE [LARGE SCALE GENOMIC DNA]</scope>
    <source>
        <strain evidence="15">cv. AL8/78</strain>
    </source>
</reference>
<sequence length="331" mass="35722">ERAPRQIRLAPRPLPRRVPVSTLQRPFPSLLMAAARPALPSSPTSLLLARSISAPDLAARRPRRWLVAAAGVPAVAGALAASASTPAASMLLRDGGATLLVTAGAYSLVRAFDALTERRLVQQSLSRKVVHVLSGVFFMASWPLFSNSTSARFFAAVVPFLNCVRLLTYGLGFYSDEALVKSVTREGKREELLRGPLYYVIVLLIIVLVFWRDSPIGIVSLSMMSGGDGFADIVGRRFGSLKLPFNKKKSWVGSAAMFISGFLLSALMLSYFSWLGYIHVSWDQALGKLVLVALAATVVECIPVTDVVDDNISVPLATMLVAFLLFGNTAN</sequence>
<keyword evidence="16" id="KW-1185">Reference proteome</keyword>
<feature type="transmembrane region" description="Helical" evidence="14">
    <location>
        <begin position="90"/>
        <end position="109"/>
    </location>
</feature>
<evidence type="ECO:0000256" key="5">
    <source>
        <dbReference type="ARBA" id="ARBA00022679"/>
    </source>
</evidence>
<evidence type="ECO:0000256" key="8">
    <source>
        <dbReference type="ARBA" id="ARBA00022946"/>
    </source>
</evidence>
<evidence type="ECO:0000313" key="16">
    <source>
        <dbReference type="Proteomes" id="UP000015105"/>
    </source>
</evidence>
<dbReference type="Proteomes" id="UP000015105">
    <property type="component" value="Chromosome 2D"/>
</dbReference>
<dbReference type="PANTHER" id="PTHR32523:SF8">
    <property type="entry name" value="DOLICHOL KINASE"/>
    <property type="match status" value="1"/>
</dbReference>
<dbReference type="EnsemblPlants" id="AET2Gv21196400.2">
    <property type="protein sequence ID" value="AET2Gv21196400.2"/>
    <property type="gene ID" value="AET2Gv21196400"/>
</dbReference>
<keyword evidence="7" id="KW-0418">Kinase</keyword>
<dbReference type="GO" id="GO:0031969">
    <property type="term" value="C:chloroplast membrane"/>
    <property type="evidence" value="ECO:0007669"/>
    <property type="project" value="UniProtKB-SubCell"/>
</dbReference>
<reference evidence="15" key="4">
    <citation type="submission" date="2019-03" db="UniProtKB">
        <authorList>
            <consortium name="EnsemblPlants"/>
        </authorList>
    </citation>
    <scope>IDENTIFICATION</scope>
</reference>
<dbReference type="InterPro" id="IPR039606">
    <property type="entry name" value="Phytol/farnesol_kinase"/>
</dbReference>
<dbReference type="EC" id="2.7.1.182" evidence="12"/>
<keyword evidence="10 14" id="KW-0472">Membrane</keyword>
<reference evidence="16" key="1">
    <citation type="journal article" date="2014" name="Science">
        <title>Ancient hybridizations among the ancestral genomes of bread wheat.</title>
        <authorList>
            <consortium name="International Wheat Genome Sequencing Consortium,"/>
            <person name="Marcussen T."/>
            <person name="Sandve S.R."/>
            <person name="Heier L."/>
            <person name="Spannagl M."/>
            <person name="Pfeifer M."/>
            <person name="Jakobsen K.S."/>
            <person name="Wulff B.B."/>
            <person name="Steuernagel B."/>
            <person name="Mayer K.F."/>
            <person name="Olsen O.A."/>
        </authorList>
    </citation>
    <scope>NUCLEOTIDE SEQUENCE [LARGE SCALE GENOMIC DNA]</scope>
    <source>
        <strain evidence="16">cv. AL8/78</strain>
    </source>
</reference>
<comment type="pathway">
    <text evidence="11">Cofactor biosynthesis; tocopherol biosynthesis.</text>
</comment>
<proteinExistence type="inferred from homology"/>
<evidence type="ECO:0000256" key="11">
    <source>
        <dbReference type="ARBA" id="ARBA00024015"/>
    </source>
</evidence>
<comment type="catalytic activity">
    <reaction evidence="13">
        <text>phytol + CTP = phytyl phosphate + CDP + H(+)</text>
        <dbReference type="Rhea" id="RHEA:38055"/>
        <dbReference type="ChEBI" id="CHEBI:15378"/>
        <dbReference type="ChEBI" id="CHEBI:17327"/>
        <dbReference type="ChEBI" id="CHEBI:37563"/>
        <dbReference type="ChEBI" id="CHEBI:58069"/>
        <dbReference type="ChEBI" id="CHEBI:75483"/>
        <dbReference type="EC" id="2.7.1.182"/>
    </reaction>
</comment>
<feature type="transmembrane region" description="Helical" evidence="14">
    <location>
        <begin position="151"/>
        <end position="171"/>
    </location>
</feature>
<dbReference type="AlphaFoldDB" id="A0A453DDH4"/>
<feature type="transmembrane region" description="Helical" evidence="14">
    <location>
        <begin position="65"/>
        <end position="84"/>
    </location>
</feature>
<evidence type="ECO:0000313" key="15">
    <source>
        <dbReference type="EnsemblPlants" id="AET2Gv21196400.2"/>
    </source>
</evidence>
<feature type="transmembrane region" description="Helical" evidence="14">
    <location>
        <begin position="251"/>
        <end position="274"/>
    </location>
</feature>